<protein>
    <submittedName>
        <fullName evidence="2">6-bladed beta-propeller</fullName>
    </submittedName>
</protein>
<evidence type="ECO:0000313" key="3">
    <source>
        <dbReference type="Proteomes" id="UP000284495"/>
    </source>
</evidence>
<feature type="chain" id="PRO_5019147031" evidence="1">
    <location>
        <begin position="23"/>
        <end position="365"/>
    </location>
</feature>
<dbReference type="AlphaFoldDB" id="A0A415K5R6"/>
<dbReference type="EMBL" id="QROO01000061">
    <property type="protein sequence ID" value="RHL31607.1"/>
    <property type="molecule type" value="Genomic_DNA"/>
</dbReference>
<dbReference type="RefSeq" id="WP_118219572.1">
    <property type="nucleotide sequence ID" value="NZ_JAQEAW010000053.1"/>
</dbReference>
<keyword evidence="1" id="KW-0732">Signal</keyword>
<dbReference type="Gene3D" id="2.120.10.30">
    <property type="entry name" value="TolB, C-terminal domain"/>
    <property type="match status" value="1"/>
</dbReference>
<dbReference type="Proteomes" id="UP000284495">
    <property type="component" value="Unassembled WGS sequence"/>
</dbReference>
<gene>
    <name evidence="2" type="ORF">DW027_26465</name>
</gene>
<name>A0A415K5R6_9BACE</name>
<accession>A0A415K5R6</accession>
<proteinExistence type="predicted"/>
<organism evidence="2 3">
    <name type="scientific">Bacteroides xylanisolvens</name>
    <dbReference type="NCBI Taxonomy" id="371601"/>
    <lineage>
        <taxon>Bacteria</taxon>
        <taxon>Pseudomonadati</taxon>
        <taxon>Bacteroidota</taxon>
        <taxon>Bacteroidia</taxon>
        <taxon>Bacteroidales</taxon>
        <taxon>Bacteroidaceae</taxon>
        <taxon>Bacteroides</taxon>
    </lineage>
</organism>
<evidence type="ECO:0000256" key="1">
    <source>
        <dbReference type="SAM" id="SignalP"/>
    </source>
</evidence>
<comment type="caution">
    <text evidence="2">The sequence shown here is derived from an EMBL/GenBank/DDBJ whole genome shotgun (WGS) entry which is preliminary data.</text>
</comment>
<dbReference type="Pfam" id="PF17170">
    <property type="entry name" value="DUF5128"/>
    <property type="match status" value="1"/>
</dbReference>
<feature type="signal peptide" evidence="1">
    <location>
        <begin position="1"/>
        <end position="22"/>
    </location>
</feature>
<dbReference type="SUPFAM" id="SSF63829">
    <property type="entry name" value="Calcium-dependent phosphotriesterase"/>
    <property type="match status" value="1"/>
</dbReference>
<sequence>MRRITNLFLCVLLFCVSCTSTHDDTYEIVKYDHTNIKESYPLSTFIDTVKFIRLELPESCFFGRVGDILFDDSGIYVVDSKQDIVYRFNSDGTFLNTIGKRGEGPGEYADLTSCFLGKNSIYIADIYISRIYEYSFDGDYIGTISHPFELVYDYIRELPNGNFLCHTVSGVNENTHGVWIMDRQGKLSKRVLAISEIYPFSSSGWDTMTLQEDGTIQIYDPPVGIFYSFNPQDESIHKIFQHKSNYKMTGDFIGVKSNYYIKEEHANCDIIVNTDRYLLSIWSLPDMTASFTLLDKNTQKVENCSYPEMDIPGLINLGNWMPSNLSNTWVTCFNDEFIDEYFPEKYDELRMSENVLIVNKLIFKH</sequence>
<dbReference type="InterPro" id="IPR011042">
    <property type="entry name" value="6-blade_b-propeller_TolB-like"/>
</dbReference>
<evidence type="ECO:0000313" key="2">
    <source>
        <dbReference type="EMBL" id="RHL31607.1"/>
    </source>
</evidence>
<reference evidence="2 3" key="1">
    <citation type="submission" date="2018-08" db="EMBL/GenBank/DDBJ databases">
        <title>A genome reference for cultivated species of the human gut microbiota.</title>
        <authorList>
            <person name="Zou Y."/>
            <person name="Xue W."/>
            <person name="Luo G."/>
        </authorList>
    </citation>
    <scope>NUCLEOTIDE SEQUENCE [LARGE SCALE GENOMIC DNA]</scope>
    <source>
        <strain evidence="2 3">AF38-2</strain>
    </source>
</reference>